<dbReference type="GO" id="GO:0016787">
    <property type="term" value="F:hydrolase activity"/>
    <property type="evidence" value="ECO:0007669"/>
    <property type="project" value="UniProtKB-KW"/>
</dbReference>
<gene>
    <name evidence="4" type="ORF">IEO70_05315</name>
</gene>
<comment type="cofactor">
    <cofactor evidence="3">
        <name>Mg(2+)</name>
        <dbReference type="ChEBI" id="CHEBI:18420"/>
    </cofactor>
    <text evidence="3">Binds 2 magnesium ions per subunit.</text>
</comment>
<comment type="caution">
    <text evidence="4">The sequence shown here is derived from an EMBL/GenBank/DDBJ whole genome shotgun (WGS) entry which is preliminary data.</text>
</comment>
<feature type="binding site" evidence="3">
    <location>
        <position position="266"/>
    </location>
    <ligand>
        <name>Mg(2+)</name>
        <dbReference type="ChEBI" id="CHEBI:18420"/>
        <label>1</label>
    </ligand>
</feature>
<dbReference type="RefSeq" id="WP_190997319.1">
    <property type="nucleotide sequence ID" value="NZ_JACXSI010000010.1"/>
</dbReference>
<dbReference type="Pfam" id="PF03747">
    <property type="entry name" value="ADP_ribosyl_GH"/>
    <property type="match status" value="1"/>
</dbReference>
<dbReference type="InterPro" id="IPR036705">
    <property type="entry name" value="Ribosyl_crysJ1_sf"/>
</dbReference>
<evidence type="ECO:0000256" key="3">
    <source>
        <dbReference type="PIRSR" id="PIRSR605502-1"/>
    </source>
</evidence>
<feature type="binding site" evidence="3">
    <location>
        <position position="267"/>
    </location>
    <ligand>
        <name>Mg(2+)</name>
        <dbReference type="ChEBI" id="CHEBI:18420"/>
        <label>1</label>
    </ligand>
</feature>
<feature type="binding site" evidence="3">
    <location>
        <position position="264"/>
    </location>
    <ligand>
        <name>Mg(2+)</name>
        <dbReference type="ChEBI" id="CHEBI:18420"/>
        <label>1</label>
    </ligand>
</feature>
<feature type="binding site" evidence="3">
    <location>
        <position position="53"/>
    </location>
    <ligand>
        <name>Mg(2+)</name>
        <dbReference type="ChEBI" id="CHEBI:18420"/>
        <label>1</label>
    </ligand>
</feature>
<sequence length="312" mass="34419">MTNAINTSMLGFVIGDAIGVPVEFLSRRELANHPVKSMRGYGSHNVEAGTWSDDTSMTLGTMKAIADTGMIDYKVIMDNFLSWAMGGEFTVDGDVFDIGITCRTAIIDYKETGCQPLEAGLTDIRSNGNGSLMRMLPIALYCHYRNISDEEMKEIVNNTSSLTHAHDISRLGCYLYVVFVRALLEGKSIEEAYEAMLQSDLLGYSEEAIKHYDRIFSRQLNDLTIDEISSSGFVVASLEASLWALLNTTSFEQAVLHSVNLGNDTDTIGAITGSMAALVYGFESIPSQWIDAIRNKDYLYGIVTNFTKIVED</sequence>
<dbReference type="EMBL" id="JACXSI010000010">
    <property type="protein sequence ID" value="MBD3107778.1"/>
    <property type="molecule type" value="Genomic_DNA"/>
</dbReference>
<accession>A0A927CTX7</accession>
<evidence type="ECO:0000313" key="4">
    <source>
        <dbReference type="EMBL" id="MBD3107778.1"/>
    </source>
</evidence>
<comment type="similarity">
    <text evidence="1">Belongs to the ADP-ribosylglycohydrolase family.</text>
</comment>
<keyword evidence="3" id="KW-0479">Metal-binding</keyword>
<organism evidence="4 5">
    <name type="scientific">Peribacillus faecalis</name>
    <dbReference type="NCBI Taxonomy" id="2772559"/>
    <lineage>
        <taxon>Bacteria</taxon>
        <taxon>Bacillati</taxon>
        <taxon>Bacillota</taxon>
        <taxon>Bacilli</taxon>
        <taxon>Bacillales</taxon>
        <taxon>Bacillaceae</taxon>
        <taxon>Peribacillus</taxon>
    </lineage>
</organism>
<reference evidence="4" key="1">
    <citation type="submission" date="2020-09" db="EMBL/GenBank/DDBJ databases">
        <title>Bacillus faecalis sp. nov., a moderately halophilic bacterium isolated from cow faeces.</title>
        <authorList>
            <person name="Jiang L."/>
            <person name="Lee J."/>
        </authorList>
    </citation>
    <scope>NUCLEOTIDE SEQUENCE</scope>
    <source>
        <strain evidence="4">AGMB 02131</strain>
    </source>
</reference>
<dbReference type="Gene3D" id="1.10.4080.10">
    <property type="entry name" value="ADP-ribosylation/Crystallin J1"/>
    <property type="match status" value="1"/>
</dbReference>
<dbReference type="InterPro" id="IPR050792">
    <property type="entry name" value="ADP-ribosylglycohydrolase"/>
</dbReference>
<feature type="binding site" evidence="3">
    <location>
        <position position="52"/>
    </location>
    <ligand>
        <name>Mg(2+)</name>
        <dbReference type="ChEBI" id="CHEBI:18420"/>
        <label>1</label>
    </ligand>
</feature>
<name>A0A927CTX7_9BACI</name>
<dbReference type="SUPFAM" id="SSF101478">
    <property type="entry name" value="ADP-ribosylglycohydrolase"/>
    <property type="match status" value="1"/>
</dbReference>
<proteinExistence type="inferred from homology"/>
<protein>
    <submittedName>
        <fullName evidence="4">ADP-ribosylglycohydrolase family protein</fullName>
    </submittedName>
</protein>
<evidence type="ECO:0000256" key="1">
    <source>
        <dbReference type="ARBA" id="ARBA00010702"/>
    </source>
</evidence>
<dbReference type="PANTHER" id="PTHR16222">
    <property type="entry name" value="ADP-RIBOSYLGLYCOHYDROLASE"/>
    <property type="match status" value="1"/>
</dbReference>
<keyword evidence="5" id="KW-1185">Reference proteome</keyword>
<feature type="binding site" evidence="3">
    <location>
        <position position="54"/>
    </location>
    <ligand>
        <name>Mg(2+)</name>
        <dbReference type="ChEBI" id="CHEBI:18420"/>
        <label>1</label>
    </ligand>
</feature>
<dbReference type="PANTHER" id="PTHR16222:SF24">
    <property type="entry name" value="ADP-RIBOSYLHYDROLASE ARH3"/>
    <property type="match status" value="1"/>
</dbReference>
<dbReference type="Proteomes" id="UP000602076">
    <property type="component" value="Unassembled WGS sequence"/>
</dbReference>
<dbReference type="AlphaFoldDB" id="A0A927CTX7"/>
<dbReference type="GO" id="GO:0046872">
    <property type="term" value="F:metal ion binding"/>
    <property type="evidence" value="ECO:0007669"/>
    <property type="project" value="UniProtKB-KW"/>
</dbReference>
<dbReference type="InterPro" id="IPR005502">
    <property type="entry name" value="Ribosyl_crysJ1"/>
</dbReference>
<keyword evidence="3" id="KW-0460">Magnesium</keyword>
<evidence type="ECO:0000256" key="2">
    <source>
        <dbReference type="ARBA" id="ARBA00022801"/>
    </source>
</evidence>
<keyword evidence="2" id="KW-0378">Hydrolase</keyword>
<evidence type="ECO:0000313" key="5">
    <source>
        <dbReference type="Proteomes" id="UP000602076"/>
    </source>
</evidence>